<dbReference type="EMBL" id="SJPR01000002">
    <property type="protein sequence ID" value="TWT97623.1"/>
    <property type="molecule type" value="Genomic_DNA"/>
</dbReference>
<dbReference type="NCBIfam" id="TIGR03803">
    <property type="entry name" value="Gloeo_Verruco"/>
    <property type="match status" value="7"/>
</dbReference>
<dbReference type="Proteomes" id="UP000317421">
    <property type="component" value="Unassembled WGS sequence"/>
</dbReference>
<feature type="chain" id="PRO_5022838358" evidence="1">
    <location>
        <begin position="21"/>
        <end position="467"/>
    </location>
</feature>
<dbReference type="OrthoDB" id="269409at2"/>
<evidence type="ECO:0000313" key="3">
    <source>
        <dbReference type="Proteomes" id="UP000317421"/>
    </source>
</evidence>
<dbReference type="SUPFAM" id="SSF63446">
    <property type="entry name" value="Type I dockerin domain"/>
    <property type="match status" value="1"/>
</dbReference>
<accession>A0A5C6AHG6</accession>
<dbReference type="AlphaFoldDB" id="A0A5C6AHG6"/>
<name>A0A5C6AHG6_9BACT</name>
<proteinExistence type="predicted"/>
<protein>
    <submittedName>
        <fullName evidence="2">Uncharacterized protein</fullName>
    </submittedName>
</protein>
<dbReference type="InterPro" id="IPR018247">
    <property type="entry name" value="EF_Hand_1_Ca_BS"/>
</dbReference>
<reference evidence="2 3" key="1">
    <citation type="submission" date="2019-02" db="EMBL/GenBank/DDBJ databases">
        <title>Deep-cultivation of Planctomycetes and their phenomic and genomic characterization uncovers novel biology.</title>
        <authorList>
            <person name="Wiegand S."/>
            <person name="Jogler M."/>
            <person name="Boedeker C."/>
            <person name="Pinto D."/>
            <person name="Vollmers J."/>
            <person name="Rivas-Marin E."/>
            <person name="Kohn T."/>
            <person name="Peeters S.H."/>
            <person name="Heuer A."/>
            <person name="Rast P."/>
            <person name="Oberbeckmann S."/>
            <person name="Bunk B."/>
            <person name="Jeske O."/>
            <person name="Meyerdierks A."/>
            <person name="Storesund J.E."/>
            <person name="Kallscheuer N."/>
            <person name="Luecker S."/>
            <person name="Lage O.M."/>
            <person name="Pohl T."/>
            <person name="Merkel B.J."/>
            <person name="Hornburger P."/>
            <person name="Mueller R.-W."/>
            <person name="Bruemmer F."/>
            <person name="Labrenz M."/>
            <person name="Spormann A.M."/>
            <person name="Op Den Camp H."/>
            <person name="Overmann J."/>
            <person name="Amann R."/>
            <person name="Jetten M.S.M."/>
            <person name="Mascher T."/>
            <person name="Medema M.H."/>
            <person name="Devos D.P."/>
            <person name="Kaster A.-K."/>
            <person name="Ovreas L."/>
            <person name="Rohde M."/>
            <person name="Galperin M.Y."/>
            <person name="Jogler C."/>
        </authorList>
    </citation>
    <scope>NUCLEOTIDE SEQUENCE [LARGE SCALE GENOMIC DNA]</scope>
    <source>
        <strain evidence="2 3">Pla108</strain>
    </source>
</reference>
<comment type="caution">
    <text evidence="2">The sequence shown here is derived from an EMBL/GenBank/DDBJ whole genome shotgun (WGS) entry which is preliminary data.</text>
</comment>
<sequence length="467" mass="47444" precursor="true">MIRLRCFIAAWLAVSASAFGAVTLFHEFDGTLGGRAPLDVPVLDSGVLYGVTSEGGNSGTGVLFRLDLSGGLFTKLHDFDAVSDPLGQGSLPAGSPTVVGSQLYGTTQFGGAAFDGVIYRIGLNGAGYSLVHEFDMDVAPAVAPVGSLVSSGGALFGSALFGSTQTEGALYSIAPDGSGFTLLHSLAGNGSEGEELAAAPTLVDDALWGVASFGGAFEGGILYRLTLNGATPAFSVMHGFGFSDDAQTPVGSLLNHNGWLYGVTQEGGADGLGAVFRFGLDGEGYERIYDFSGGAEDGATPQGSLTVVDGRLYGVAQSGGPSDSGVVFSINEDGSQRRIEHAFSGVDGSTPGAGLSYDGDRLYGVTSTGGGANAGVVFSLVPGALRGDYNGDGAVDAADYTVWRDTLNSSRDLRADGDFSGAVDAGDYTVWTANYGQSVGTTIAVPEPLAIVLLQVGLVGALERRRA</sequence>
<evidence type="ECO:0000256" key="1">
    <source>
        <dbReference type="SAM" id="SignalP"/>
    </source>
</evidence>
<dbReference type="InterPro" id="IPR022519">
    <property type="entry name" value="Gloeo/Verruco_rpt"/>
</dbReference>
<keyword evidence="3" id="KW-1185">Reference proteome</keyword>
<dbReference type="InterPro" id="IPR036439">
    <property type="entry name" value="Dockerin_dom_sf"/>
</dbReference>
<keyword evidence="1" id="KW-0732">Signal</keyword>
<evidence type="ECO:0000313" key="2">
    <source>
        <dbReference type="EMBL" id="TWT97623.1"/>
    </source>
</evidence>
<dbReference type="GO" id="GO:0000272">
    <property type="term" value="P:polysaccharide catabolic process"/>
    <property type="evidence" value="ECO:0007669"/>
    <property type="project" value="InterPro"/>
</dbReference>
<gene>
    <name evidence="2" type="ORF">Pla108_17750</name>
</gene>
<dbReference type="RefSeq" id="WP_146444547.1">
    <property type="nucleotide sequence ID" value="NZ_SJPR01000002.1"/>
</dbReference>
<feature type="signal peptide" evidence="1">
    <location>
        <begin position="1"/>
        <end position="20"/>
    </location>
</feature>
<dbReference type="PROSITE" id="PS00018">
    <property type="entry name" value="EF_HAND_1"/>
    <property type="match status" value="1"/>
</dbReference>
<organism evidence="2 3">
    <name type="scientific">Botrimarina colliarenosi</name>
    <dbReference type="NCBI Taxonomy" id="2528001"/>
    <lineage>
        <taxon>Bacteria</taxon>
        <taxon>Pseudomonadati</taxon>
        <taxon>Planctomycetota</taxon>
        <taxon>Planctomycetia</taxon>
        <taxon>Pirellulales</taxon>
        <taxon>Lacipirellulaceae</taxon>
        <taxon>Botrimarina</taxon>
    </lineage>
</organism>